<feature type="transmembrane region" description="Helical" evidence="8">
    <location>
        <begin position="65"/>
        <end position="91"/>
    </location>
</feature>
<sequence length="502" mass="57266">MASVSSRSLETTTESYKQQQQEESKPRKTGVGRWIIPTLMISLAITGTANAIAGKIRSQPLGEYSGFITSMISQVTYCIVYWIGVIVMYTMGKIPLEQLKWTWTFPPRDELRIRHETIIKSNMSWYHRWWSIINIWWESLPGCRYTFFAAISDCLGEIFMFLTQPYLSIVVFNLLQQGMVPFTLMWSLIFLRDRYTFVEVFGVAIVIAMALVSVATSSTTDGDSSVIMAIICLISTIFQALGFVLKECMFRAYTRYATEIGREEVNLNVFVVSSSSNTFGCVWTFPLNLIVELIRTQGSNIPIMEHFADGFETLANADGAWQALVVYLCFNLLYNVNIYLLISYGSSLLTFVCNKITVPLAAIFSLISWPIIGRSTVTWLEWLTLVIILIGIALFRYGNIMRTKLDDSNMHEENPLLKYVICLFPMFRNRKEVDDGGDDDLSIRSSNSNEHVRVVFNWDSLTHPWRLFWPKRYVNIDQSRDTVDGMVPSKFPSTSASSVESV</sequence>
<keyword evidence="4 8" id="KW-0812">Transmembrane</keyword>
<feature type="transmembrane region" description="Helical" evidence="8">
    <location>
        <begin position="348"/>
        <end position="371"/>
    </location>
</feature>
<comment type="caution">
    <text evidence="9">The sequence shown here is derived from an EMBL/GenBank/DDBJ whole genome shotgun (WGS) entry which is preliminary data.</text>
</comment>
<organism evidence="9 10">
    <name type="scientific">Perkinsus chesapeaki</name>
    <name type="common">Clam parasite</name>
    <name type="synonym">Perkinsus andrewsi</name>
    <dbReference type="NCBI Taxonomy" id="330153"/>
    <lineage>
        <taxon>Eukaryota</taxon>
        <taxon>Sar</taxon>
        <taxon>Alveolata</taxon>
        <taxon>Perkinsozoa</taxon>
        <taxon>Perkinsea</taxon>
        <taxon>Perkinsida</taxon>
        <taxon>Perkinsidae</taxon>
        <taxon>Perkinsus</taxon>
    </lineage>
</organism>
<feature type="transmembrane region" description="Helical" evidence="8">
    <location>
        <begin position="34"/>
        <end position="53"/>
    </location>
</feature>
<evidence type="ECO:0000313" key="10">
    <source>
        <dbReference type="Proteomes" id="UP000591131"/>
    </source>
</evidence>
<feature type="region of interest" description="Disordered" evidence="7">
    <location>
        <begin position="1"/>
        <end position="29"/>
    </location>
</feature>
<dbReference type="AlphaFoldDB" id="A0A7J6LX63"/>
<keyword evidence="10" id="KW-1185">Reference proteome</keyword>
<feature type="transmembrane region" description="Helical" evidence="8">
    <location>
        <begin position="166"/>
        <end position="189"/>
    </location>
</feature>
<dbReference type="PANTHER" id="PTHR31326:SF1">
    <property type="entry name" value="PROTEIN CLT2, CHLOROPLASTIC"/>
    <property type="match status" value="1"/>
</dbReference>
<name>A0A7J6LX63_PERCH</name>
<evidence type="ECO:0000256" key="6">
    <source>
        <dbReference type="ARBA" id="ARBA00023136"/>
    </source>
</evidence>
<evidence type="ECO:0000256" key="8">
    <source>
        <dbReference type="SAM" id="Phobius"/>
    </source>
</evidence>
<evidence type="ECO:0000256" key="5">
    <source>
        <dbReference type="ARBA" id="ARBA00022989"/>
    </source>
</evidence>
<evidence type="ECO:0000313" key="9">
    <source>
        <dbReference type="EMBL" id="KAF4663857.1"/>
    </source>
</evidence>
<evidence type="ECO:0000256" key="1">
    <source>
        <dbReference type="ARBA" id="ARBA00004141"/>
    </source>
</evidence>
<dbReference type="OrthoDB" id="416555at2759"/>
<evidence type="ECO:0000256" key="7">
    <source>
        <dbReference type="SAM" id="MobiDB-lite"/>
    </source>
</evidence>
<feature type="transmembrane region" description="Helical" evidence="8">
    <location>
        <begin position="320"/>
        <end position="341"/>
    </location>
</feature>
<gene>
    <name evidence="9" type="ORF">FOL47_005525</name>
</gene>
<feature type="transmembrane region" description="Helical" evidence="8">
    <location>
        <begin position="377"/>
        <end position="395"/>
    </location>
</feature>
<evidence type="ECO:0000256" key="3">
    <source>
        <dbReference type="ARBA" id="ARBA00022448"/>
    </source>
</evidence>
<feature type="transmembrane region" description="Helical" evidence="8">
    <location>
        <begin position="265"/>
        <end position="285"/>
    </location>
</feature>
<feature type="transmembrane region" description="Helical" evidence="8">
    <location>
        <begin position="196"/>
        <end position="214"/>
    </location>
</feature>
<dbReference type="Proteomes" id="UP000591131">
    <property type="component" value="Unassembled WGS sequence"/>
</dbReference>
<keyword evidence="6 8" id="KW-0472">Membrane</keyword>
<comment type="similarity">
    <text evidence="2">Belongs to the CRT-like transporter family.</text>
</comment>
<reference evidence="9 10" key="1">
    <citation type="submission" date="2020-04" db="EMBL/GenBank/DDBJ databases">
        <title>Perkinsus chesapeaki whole genome sequence.</title>
        <authorList>
            <person name="Bogema D.R."/>
        </authorList>
    </citation>
    <scope>NUCLEOTIDE SEQUENCE [LARGE SCALE GENOMIC DNA]</scope>
    <source>
        <strain evidence="9">ATCC PRA-425</strain>
    </source>
</reference>
<dbReference type="Pfam" id="PF08627">
    <property type="entry name" value="CRT-like"/>
    <property type="match status" value="1"/>
</dbReference>
<accession>A0A7J6LX63</accession>
<feature type="compositionally biased region" description="Low complexity" evidence="7">
    <location>
        <begin position="10"/>
        <end position="19"/>
    </location>
</feature>
<feature type="transmembrane region" description="Helical" evidence="8">
    <location>
        <begin position="226"/>
        <end position="245"/>
    </location>
</feature>
<evidence type="ECO:0000256" key="2">
    <source>
        <dbReference type="ARBA" id="ARBA00006690"/>
    </source>
</evidence>
<dbReference type="GO" id="GO:0016020">
    <property type="term" value="C:membrane"/>
    <property type="evidence" value="ECO:0007669"/>
    <property type="project" value="UniProtKB-SubCell"/>
</dbReference>
<dbReference type="InterPro" id="IPR013936">
    <property type="entry name" value="CRT-like"/>
</dbReference>
<comment type="subcellular location">
    <subcellularLocation>
        <location evidence="1">Membrane</location>
        <topology evidence="1">Multi-pass membrane protein</topology>
    </subcellularLocation>
</comment>
<keyword evidence="5 8" id="KW-1133">Transmembrane helix</keyword>
<proteinExistence type="inferred from homology"/>
<dbReference type="EMBL" id="JAAPAO010000304">
    <property type="protein sequence ID" value="KAF4663857.1"/>
    <property type="molecule type" value="Genomic_DNA"/>
</dbReference>
<keyword evidence="3" id="KW-0813">Transport</keyword>
<evidence type="ECO:0000256" key="4">
    <source>
        <dbReference type="ARBA" id="ARBA00022692"/>
    </source>
</evidence>
<dbReference type="PANTHER" id="PTHR31326">
    <property type="entry name" value="PROTEIN CLT2, CHLOROPLASTIC"/>
    <property type="match status" value="1"/>
</dbReference>
<protein>
    <submittedName>
        <fullName evidence="9">Uncharacterized protein</fullName>
    </submittedName>
</protein>